<dbReference type="NCBIfam" id="TIGR01417">
    <property type="entry name" value="PTS_I_fam"/>
    <property type="match status" value="1"/>
</dbReference>
<dbReference type="GO" id="GO:0005737">
    <property type="term" value="C:cytoplasm"/>
    <property type="evidence" value="ECO:0007669"/>
    <property type="project" value="UniProtKB-SubCell"/>
</dbReference>
<feature type="non-terminal residue" evidence="15">
    <location>
        <position position="739"/>
    </location>
</feature>
<protein>
    <recommendedName>
        <fullName evidence="5">phosphoenolpyruvate--protein phosphotransferase</fullName>
        <ecNumber evidence="5">2.7.3.9</ecNumber>
    </recommendedName>
</protein>
<evidence type="ECO:0000256" key="7">
    <source>
        <dbReference type="ARBA" id="ARBA00022490"/>
    </source>
</evidence>
<evidence type="ECO:0000256" key="12">
    <source>
        <dbReference type="ARBA" id="ARBA00022777"/>
    </source>
</evidence>
<accession>A0A3B0T3S2</accession>
<evidence type="ECO:0000259" key="14">
    <source>
        <dbReference type="SMART" id="SM00065"/>
    </source>
</evidence>
<organism evidence="15">
    <name type="scientific">hydrothermal vent metagenome</name>
    <dbReference type="NCBI Taxonomy" id="652676"/>
    <lineage>
        <taxon>unclassified sequences</taxon>
        <taxon>metagenomes</taxon>
        <taxon>ecological metagenomes</taxon>
    </lineage>
</organism>
<proteinExistence type="inferred from homology"/>
<dbReference type="PANTHER" id="PTHR46244:SF6">
    <property type="entry name" value="PHOSPHOENOLPYRUVATE-PROTEIN PHOSPHOTRANSFERASE"/>
    <property type="match status" value="1"/>
</dbReference>
<dbReference type="PANTHER" id="PTHR46244">
    <property type="entry name" value="PHOSPHOENOLPYRUVATE-PROTEIN PHOSPHOTRANSFERASE"/>
    <property type="match status" value="1"/>
</dbReference>
<dbReference type="InterPro" id="IPR008279">
    <property type="entry name" value="PEP-util_enz_mobile_dom"/>
</dbReference>
<evidence type="ECO:0000256" key="9">
    <source>
        <dbReference type="ARBA" id="ARBA00022679"/>
    </source>
</evidence>
<comment type="cofactor">
    <cofactor evidence="2">
        <name>Mg(2+)</name>
        <dbReference type="ChEBI" id="CHEBI:18420"/>
    </cofactor>
</comment>
<evidence type="ECO:0000313" key="15">
    <source>
        <dbReference type="EMBL" id="VAW03484.1"/>
    </source>
</evidence>
<dbReference type="SUPFAM" id="SSF52009">
    <property type="entry name" value="Phosphohistidine domain"/>
    <property type="match status" value="1"/>
</dbReference>
<comment type="catalytic activity">
    <reaction evidence="1">
        <text>L-histidyl-[protein] + phosphoenolpyruvate = N(pros)-phospho-L-histidyl-[protein] + pyruvate</text>
        <dbReference type="Rhea" id="RHEA:23880"/>
        <dbReference type="Rhea" id="RHEA-COMP:9745"/>
        <dbReference type="Rhea" id="RHEA-COMP:9746"/>
        <dbReference type="ChEBI" id="CHEBI:15361"/>
        <dbReference type="ChEBI" id="CHEBI:29979"/>
        <dbReference type="ChEBI" id="CHEBI:58702"/>
        <dbReference type="ChEBI" id="CHEBI:64837"/>
        <dbReference type="EC" id="2.7.3.9"/>
    </reaction>
</comment>
<dbReference type="EMBL" id="UOEJ01000172">
    <property type="protein sequence ID" value="VAW03484.1"/>
    <property type="molecule type" value="Genomic_DNA"/>
</dbReference>
<sequence>MTPVSSAPRQLLRRLHGIMAGAGNADQRLTEVVRLVANNMIAEVCSVYFMRGGEILELFATEGLKKEAVHKTRLRVGEGLVGHIAATKMPLNLSNAQQHPKFVYRAETGEEIYHSLMGVPILRTGKVVGVLVIQNKTHRVYLQEEEESLQTVAMVLAELVASGDLLDPQEQREATLERAATSRFEGVVFAEGMAEGVAVLHEPKIEVIKHLTDNTALEKDRLDTALESLQNQIDEMMSAEDVRHQGEHREILDVYMLFAKDKGWKSKIEEIIDSGLTAEAAVEKVQMNNRVRMQNMSDPYLRERLSDMDDLANRLNRHLMGLVGTAASDNLPDKAILVAQNMGPADLLDYDREKLCGVIIRDGSPTAHVSIVARALGIPMVGQMEEALLEVAEGENVIVNGIDGVVYFSPPQEILQSYRENIETRNVLLAEYEALRDKPATTLDGVEVELLVNAGLTIDMDGLKRSGASGIGLFRTEFQFMVSASLPRVGPQAEFYRDIMDAADGKPIVFRTLDIGGDKPVSFLKRDDEANPALGWRAIRIAFDRPALLRYQVRALLRAAAGRELSIMFPMISDVSEFKKAKEILNKEVVRQKKRHKNDKNALPTKILVGTMLEVPALIWQLDNLLPLLDFISVGSNDLMQFFFACDRENPKLAGRYDPISPPALLMLKSIVDKCNEYDVPITLCGEMGGKPVTALALLAIGFRRLSIAPSSVGPVKMMIRSLDLSVVEPYMDNLLSRS</sequence>
<dbReference type="Gene3D" id="3.30.450.40">
    <property type="match status" value="1"/>
</dbReference>
<dbReference type="InterPro" id="IPR006318">
    <property type="entry name" value="PTS_EI-like"/>
</dbReference>
<dbReference type="InterPro" id="IPR050499">
    <property type="entry name" value="PEP-utilizing_PTS_enzyme"/>
</dbReference>
<dbReference type="InterPro" id="IPR036637">
    <property type="entry name" value="Phosphohistidine_dom_sf"/>
</dbReference>
<evidence type="ECO:0000256" key="6">
    <source>
        <dbReference type="ARBA" id="ARBA00022448"/>
    </source>
</evidence>
<keyword evidence="8" id="KW-0762">Sugar transport</keyword>
<dbReference type="Pfam" id="PF05524">
    <property type="entry name" value="PEP-utilisers_N"/>
    <property type="match status" value="1"/>
</dbReference>
<keyword evidence="9" id="KW-0808">Transferase</keyword>
<dbReference type="GO" id="GO:0009401">
    <property type="term" value="P:phosphoenolpyruvate-dependent sugar phosphotransferase system"/>
    <property type="evidence" value="ECO:0007669"/>
    <property type="project" value="UniProtKB-KW"/>
</dbReference>
<dbReference type="EC" id="2.7.3.9" evidence="5"/>
<dbReference type="Pfam" id="PF02896">
    <property type="entry name" value="PEP-utilizers_C"/>
    <property type="match status" value="1"/>
</dbReference>
<dbReference type="SMART" id="SM00065">
    <property type="entry name" value="GAF"/>
    <property type="match status" value="1"/>
</dbReference>
<dbReference type="Pfam" id="PF01590">
    <property type="entry name" value="GAF"/>
    <property type="match status" value="1"/>
</dbReference>
<keyword evidence="11" id="KW-0479">Metal-binding</keyword>
<dbReference type="InterPro" id="IPR000121">
    <property type="entry name" value="PEP_util_C"/>
</dbReference>
<evidence type="ECO:0000256" key="5">
    <source>
        <dbReference type="ARBA" id="ARBA00012232"/>
    </source>
</evidence>
<evidence type="ECO:0000256" key="10">
    <source>
        <dbReference type="ARBA" id="ARBA00022683"/>
    </source>
</evidence>
<dbReference type="InterPro" id="IPR008731">
    <property type="entry name" value="PTS_EIN"/>
</dbReference>
<dbReference type="GO" id="GO:0008965">
    <property type="term" value="F:phosphoenolpyruvate-protein phosphotransferase activity"/>
    <property type="evidence" value="ECO:0007669"/>
    <property type="project" value="UniProtKB-EC"/>
</dbReference>
<comment type="subcellular location">
    <subcellularLocation>
        <location evidence="3">Cytoplasm</location>
    </subcellularLocation>
</comment>
<dbReference type="SUPFAM" id="SSF55781">
    <property type="entry name" value="GAF domain-like"/>
    <property type="match status" value="1"/>
</dbReference>
<keyword evidence="7" id="KW-0963">Cytoplasm</keyword>
<dbReference type="InterPro" id="IPR040442">
    <property type="entry name" value="Pyrv_kinase-like_dom_sf"/>
</dbReference>
<dbReference type="InterPro" id="IPR003018">
    <property type="entry name" value="GAF"/>
</dbReference>
<evidence type="ECO:0000256" key="4">
    <source>
        <dbReference type="ARBA" id="ARBA00007837"/>
    </source>
</evidence>
<dbReference type="GO" id="GO:0046872">
    <property type="term" value="F:metal ion binding"/>
    <property type="evidence" value="ECO:0007669"/>
    <property type="project" value="UniProtKB-KW"/>
</dbReference>
<reference evidence="15" key="1">
    <citation type="submission" date="2018-06" db="EMBL/GenBank/DDBJ databases">
        <authorList>
            <person name="Zhirakovskaya E."/>
        </authorList>
    </citation>
    <scope>NUCLEOTIDE SEQUENCE</scope>
</reference>
<gene>
    <name evidence="15" type="ORF">MNBD_ALPHA01-1780</name>
</gene>
<keyword evidence="6" id="KW-0813">Transport</keyword>
<dbReference type="SUPFAM" id="SSF51621">
    <property type="entry name" value="Phosphoenolpyruvate/pyruvate domain"/>
    <property type="match status" value="1"/>
</dbReference>
<dbReference type="InterPro" id="IPR029016">
    <property type="entry name" value="GAF-like_dom_sf"/>
</dbReference>
<dbReference type="InterPro" id="IPR036618">
    <property type="entry name" value="PtsI_HPr-bd_sf"/>
</dbReference>
<keyword evidence="12 15" id="KW-0418">Kinase</keyword>
<evidence type="ECO:0000256" key="3">
    <source>
        <dbReference type="ARBA" id="ARBA00004496"/>
    </source>
</evidence>
<evidence type="ECO:0000256" key="2">
    <source>
        <dbReference type="ARBA" id="ARBA00001946"/>
    </source>
</evidence>
<evidence type="ECO:0000256" key="13">
    <source>
        <dbReference type="ARBA" id="ARBA00022842"/>
    </source>
</evidence>
<keyword evidence="13" id="KW-0460">Magnesium</keyword>
<comment type="similarity">
    <text evidence="4">Belongs to the PEP-utilizing enzyme family.</text>
</comment>
<dbReference type="PRINTS" id="PR01736">
    <property type="entry name" value="PHPHTRNFRASE"/>
</dbReference>
<name>A0A3B0T3S2_9ZZZZ</name>
<evidence type="ECO:0000256" key="1">
    <source>
        <dbReference type="ARBA" id="ARBA00000683"/>
    </source>
</evidence>
<dbReference type="SUPFAM" id="SSF47831">
    <property type="entry name" value="Enzyme I of the PEP:sugar phosphotransferase system HPr-binding (sub)domain"/>
    <property type="match status" value="1"/>
</dbReference>
<dbReference type="Gene3D" id="3.50.30.10">
    <property type="entry name" value="Phosphohistidine domain"/>
    <property type="match status" value="1"/>
</dbReference>
<dbReference type="Gene3D" id="1.10.274.10">
    <property type="entry name" value="PtsI, HPr-binding domain"/>
    <property type="match status" value="1"/>
</dbReference>
<keyword evidence="10" id="KW-0598">Phosphotransferase system</keyword>
<dbReference type="AlphaFoldDB" id="A0A3B0T3S2"/>
<dbReference type="Gene3D" id="3.20.20.60">
    <property type="entry name" value="Phosphoenolpyruvate-binding domains"/>
    <property type="match status" value="1"/>
</dbReference>
<evidence type="ECO:0000256" key="8">
    <source>
        <dbReference type="ARBA" id="ARBA00022597"/>
    </source>
</evidence>
<dbReference type="InterPro" id="IPR015813">
    <property type="entry name" value="Pyrv/PenolPyrv_kinase-like_dom"/>
</dbReference>
<dbReference type="Pfam" id="PF00391">
    <property type="entry name" value="PEP-utilizers"/>
    <property type="match status" value="1"/>
</dbReference>
<dbReference type="GO" id="GO:0016301">
    <property type="term" value="F:kinase activity"/>
    <property type="evidence" value="ECO:0007669"/>
    <property type="project" value="UniProtKB-KW"/>
</dbReference>
<evidence type="ECO:0000256" key="11">
    <source>
        <dbReference type="ARBA" id="ARBA00022723"/>
    </source>
</evidence>
<feature type="domain" description="GAF" evidence="14">
    <location>
        <begin position="24"/>
        <end position="170"/>
    </location>
</feature>